<evidence type="ECO:0000256" key="6">
    <source>
        <dbReference type="ARBA" id="ARBA00023136"/>
    </source>
</evidence>
<dbReference type="GO" id="GO:0005886">
    <property type="term" value="C:plasma membrane"/>
    <property type="evidence" value="ECO:0007669"/>
    <property type="project" value="UniProtKB-SubCell"/>
</dbReference>
<dbReference type="Pfam" id="PF13206">
    <property type="entry name" value="VSG_B"/>
    <property type="match status" value="1"/>
</dbReference>
<keyword evidence="4" id="KW-0336">GPI-anchor</keyword>
<proteinExistence type="predicted"/>
<evidence type="ECO:0000256" key="7">
    <source>
        <dbReference type="ARBA" id="ARBA00023180"/>
    </source>
</evidence>
<dbReference type="SUPFAM" id="SSF58087">
    <property type="entry name" value="Variant surface glycoprotein (N-terminal domain)"/>
    <property type="match status" value="1"/>
</dbReference>
<evidence type="ECO:0000256" key="1">
    <source>
        <dbReference type="ARBA" id="ARBA00002523"/>
    </source>
</evidence>
<protein>
    <submittedName>
        <fullName evidence="10">Variant surface glycoprotein 3621</fullName>
    </submittedName>
</protein>
<comment type="function">
    <text evidence="1">VSG forms a coat on the surface of the parasite. The trypanosome evades the immune response of the host by expressing a series of antigenically distinct VSGs from an estimated 1000 VSG genes.</text>
</comment>
<evidence type="ECO:0000256" key="3">
    <source>
        <dbReference type="ARBA" id="ARBA00022475"/>
    </source>
</evidence>
<keyword evidence="7" id="KW-0325">Glycoprotein</keyword>
<evidence type="ECO:0000313" key="10">
    <source>
        <dbReference type="EMBL" id="AGH59646.1"/>
    </source>
</evidence>
<dbReference type="EMBL" id="KC612215">
    <property type="protein sequence ID" value="AGH59646.1"/>
    <property type="molecule type" value="Genomic_DNA"/>
</dbReference>
<evidence type="ECO:0000256" key="4">
    <source>
        <dbReference type="ARBA" id="ARBA00022622"/>
    </source>
</evidence>
<accession>M4SWJ0</accession>
<feature type="domain" description="Trypanosome variant surface glycoprotein B-type N-terminal" evidence="9">
    <location>
        <begin position="213"/>
        <end position="277"/>
    </location>
</feature>
<keyword evidence="3" id="KW-1003">Cell membrane</keyword>
<reference evidence="10" key="2">
    <citation type="journal article" date="2014" name="Mol. Biochem. Parasitol.">
        <title>Capturing the variant surface glycoprotein repertoire (the VSGnome) of Trypanosoma brucei Lister 427.</title>
        <authorList>
            <person name="Cross G.A."/>
            <person name="Kim H.S."/>
            <person name="Wickstead B."/>
        </authorList>
    </citation>
    <scope>NUCLEOTIDE SEQUENCE</scope>
    <source>
        <strain evidence="10">Lister 427</strain>
    </source>
</reference>
<reference evidence="10" key="1">
    <citation type="submission" date="2013-02" db="EMBL/GenBank/DDBJ databases">
        <authorList>
            <person name="Cross G.A.M."/>
            <person name="Kim H.-S."/>
            <person name="Wickstead B."/>
        </authorList>
    </citation>
    <scope>NUCLEOTIDE SEQUENCE</scope>
    <source>
        <strain evidence="10">Lister 427</strain>
    </source>
</reference>
<evidence type="ECO:0000256" key="2">
    <source>
        <dbReference type="ARBA" id="ARBA00004609"/>
    </source>
</evidence>
<evidence type="ECO:0000256" key="8">
    <source>
        <dbReference type="ARBA" id="ARBA00023288"/>
    </source>
</evidence>
<feature type="non-terminal residue" evidence="10">
    <location>
        <position position="1"/>
    </location>
</feature>
<sequence length="283" mass="30551">RLKMQPKTALLHRRITAAALLCMFGYHHTVTAARFNAAVTDLSTGATTTCQLKTVLGKIATHYRNKTASAETTALQARKVLRTLLVAAEASSADDRKRHCAFAAYVQAKEAEAQKAYNTYKAATDSGTEILGSYANFLEGQARLAAVKLAPTTSAANGGGRKKNTPISLSTLPTTKSARTEAVEITKAQLLNWLTDEKTKRFPYIKVSEDTRGVEGEAVNLSELDAVCDLIALAYADLSQLPTLADQSKTLDSILALNMSLAEPQWRKQFVSTKGSKVTEPEA</sequence>
<evidence type="ECO:0000259" key="9">
    <source>
        <dbReference type="Pfam" id="PF13206"/>
    </source>
</evidence>
<keyword evidence="5" id="KW-0732">Signal</keyword>
<name>M4SWJ0_9TRYP</name>
<keyword evidence="8" id="KW-0449">Lipoprotein</keyword>
<dbReference type="GO" id="GO:0098552">
    <property type="term" value="C:side of membrane"/>
    <property type="evidence" value="ECO:0007669"/>
    <property type="project" value="UniProtKB-KW"/>
</dbReference>
<dbReference type="AlphaFoldDB" id="M4SWJ0"/>
<evidence type="ECO:0000256" key="5">
    <source>
        <dbReference type="ARBA" id="ARBA00022729"/>
    </source>
</evidence>
<comment type="subcellular location">
    <subcellularLocation>
        <location evidence="2">Cell membrane</location>
        <topology evidence="2">Lipid-anchor</topology>
        <topology evidence="2">GPI-anchor</topology>
    </subcellularLocation>
</comment>
<keyword evidence="6" id="KW-0472">Membrane</keyword>
<organism evidence="10">
    <name type="scientific">Trypanosoma brucei</name>
    <dbReference type="NCBI Taxonomy" id="5691"/>
    <lineage>
        <taxon>Eukaryota</taxon>
        <taxon>Discoba</taxon>
        <taxon>Euglenozoa</taxon>
        <taxon>Kinetoplastea</taxon>
        <taxon>Metakinetoplastina</taxon>
        <taxon>Trypanosomatida</taxon>
        <taxon>Trypanosomatidae</taxon>
        <taxon>Trypanosoma</taxon>
    </lineage>
</organism>
<dbReference type="InterPro" id="IPR025932">
    <property type="entry name" value="Trypano_VSG_B_N_dom"/>
</dbReference>